<evidence type="ECO:0000313" key="2">
    <source>
        <dbReference type="Proteomes" id="UP000305948"/>
    </source>
</evidence>
<dbReference type="EMBL" id="ML213523">
    <property type="protein sequence ID" value="TFK47662.1"/>
    <property type="molecule type" value="Genomic_DNA"/>
</dbReference>
<sequence length="93" mass="9850">MISQCAYKFSGPTLSSAYLLISTLLPATLTCIRFSISPCSPPLPSLPCPRVHSFVLVPRPPVGADIAGLLSISLGVRAEDLPAREQAHASSWC</sequence>
<name>A0A5C3MRK5_9AGAM</name>
<proteinExistence type="predicted"/>
<dbReference type="Proteomes" id="UP000305948">
    <property type="component" value="Unassembled WGS sequence"/>
</dbReference>
<organism evidence="1 2">
    <name type="scientific">Heliocybe sulcata</name>
    <dbReference type="NCBI Taxonomy" id="5364"/>
    <lineage>
        <taxon>Eukaryota</taxon>
        <taxon>Fungi</taxon>
        <taxon>Dikarya</taxon>
        <taxon>Basidiomycota</taxon>
        <taxon>Agaricomycotina</taxon>
        <taxon>Agaricomycetes</taxon>
        <taxon>Gloeophyllales</taxon>
        <taxon>Gloeophyllaceae</taxon>
        <taxon>Heliocybe</taxon>
    </lineage>
</organism>
<evidence type="ECO:0000313" key="1">
    <source>
        <dbReference type="EMBL" id="TFK47662.1"/>
    </source>
</evidence>
<reference evidence="1 2" key="1">
    <citation type="journal article" date="2019" name="Nat. Ecol. Evol.">
        <title>Megaphylogeny resolves global patterns of mushroom evolution.</title>
        <authorList>
            <person name="Varga T."/>
            <person name="Krizsan K."/>
            <person name="Foldi C."/>
            <person name="Dima B."/>
            <person name="Sanchez-Garcia M."/>
            <person name="Sanchez-Ramirez S."/>
            <person name="Szollosi G.J."/>
            <person name="Szarkandi J.G."/>
            <person name="Papp V."/>
            <person name="Albert L."/>
            <person name="Andreopoulos W."/>
            <person name="Angelini C."/>
            <person name="Antonin V."/>
            <person name="Barry K.W."/>
            <person name="Bougher N.L."/>
            <person name="Buchanan P."/>
            <person name="Buyck B."/>
            <person name="Bense V."/>
            <person name="Catcheside P."/>
            <person name="Chovatia M."/>
            <person name="Cooper J."/>
            <person name="Damon W."/>
            <person name="Desjardin D."/>
            <person name="Finy P."/>
            <person name="Geml J."/>
            <person name="Haridas S."/>
            <person name="Hughes K."/>
            <person name="Justo A."/>
            <person name="Karasinski D."/>
            <person name="Kautmanova I."/>
            <person name="Kiss B."/>
            <person name="Kocsube S."/>
            <person name="Kotiranta H."/>
            <person name="LaButti K.M."/>
            <person name="Lechner B.E."/>
            <person name="Liimatainen K."/>
            <person name="Lipzen A."/>
            <person name="Lukacs Z."/>
            <person name="Mihaltcheva S."/>
            <person name="Morgado L.N."/>
            <person name="Niskanen T."/>
            <person name="Noordeloos M.E."/>
            <person name="Ohm R.A."/>
            <person name="Ortiz-Santana B."/>
            <person name="Ovrebo C."/>
            <person name="Racz N."/>
            <person name="Riley R."/>
            <person name="Savchenko A."/>
            <person name="Shiryaev A."/>
            <person name="Soop K."/>
            <person name="Spirin V."/>
            <person name="Szebenyi C."/>
            <person name="Tomsovsky M."/>
            <person name="Tulloss R.E."/>
            <person name="Uehling J."/>
            <person name="Grigoriev I.V."/>
            <person name="Vagvolgyi C."/>
            <person name="Papp T."/>
            <person name="Martin F.M."/>
            <person name="Miettinen O."/>
            <person name="Hibbett D.S."/>
            <person name="Nagy L.G."/>
        </authorList>
    </citation>
    <scope>NUCLEOTIDE SEQUENCE [LARGE SCALE GENOMIC DNA]</scope>
    <source>
        <strain evidence="1 2">OMC1185</strain>
    </source>
</reference>
<accession>A0A5C3MRK5</accession>
<keyword evidence="2" id="KW-1185">Reference proteome</keyword>
<dbReference type="AlphaFoldDB" id="A0A5C3MRK5"/>
<protein>
    <submittedName>
        <fullName evidence="1">Uncharacterized protein</fullName>
    </submittedName>
</protein>
<gene>
    <name evidence="1" type="ORF">OE88DRAFT_784773</name>
</gene>